<dbReference type="Proteomes" id="UP000525389">
    <property type="component" value="Unassembled WGS sequence"/>
</dbReference>
<organism evidence="2 3">
    <name type="scientific">Deinococcus budaensis</name>
    <dbReference type="NCBI Taxonomy" id="1665626"/>
    <lineage>
        <taxon>Bacteria</taxon>
        <taxon>Thermotogati</taxon>
        <taxon>Deinococcota</taxon>
        <taxon>Deinococci</taxon>
        <taxon>Deinococcales</taxon>
        <taxon>Deinococcaceae</taxon>
        <taxon>Deinococcus</taxon>
    </lineage>
</organism>
<evidence type="ECO:0000313" key="3">
    <source>
        <dbReference type="Proteomes" id="UP000525389"/>
    </source>
</evidence>
<protein>
    <recommendedName>
        <fullName evidence="1">NAD(P)-binding domain-containing protein</fullName>
    </recommendedName>
</protein>
<dbReference type="InterPro" id="IPR016040">
    <property type="entry name" value="NAD(P)-bd_dom"/>
</dbReference>
<dbReference type="InterPro" id="IPR051606">
    <property type="entry name" value="Polyketide_Oxido-like"/>
</dbReference>
<dbReference type="AlphaFoldDB" id="A0A7W8GGY8"/>
<dbReference type="RefSeq" id="WP_184030642.1">
    <property type="nucleotide sequence ID" value="NZ_JACHFN010000012.1"/>
</dbReference>
<keyword evidence="3" id="KW-1185">Reference proteome</keyword>
<dbReference type="InterPro" id="IPR036291">
    <property type="entry name" value="NAD(P)-bd_dom_sf"/>
</dbReference>
<comment type="caution">
    <text evidence="2">The sequence shown here is derived from an EMBL/GenBank/DDBJ whole genome shotgun (WGS) entry which is preliminary data.</text>
</comment>
<sequence length="203" mass="21318">MNVLLLGATGQLGRPLLRQALAAGHGVSAFVRRPERLDLAHPRLRAVRGDALDPAGVAAALPGHDAVLSTLGGSPDVVTQGARHLVAAMQGSAVRRLIAVAAAGILPLDDRTLVRDLPTFPAGFREVSAAHLRAYELLVASDLEWTLLCPPALVGGALTGRYRVQAEHALSDARTVSTEDAAHFILGELTAPRFVRMRVAIAS</sequence>
<feature type="domain" description="NAD(P)-binding" evidence="1">
    <location>
        <begin position="7"/>
        <end position="192"/>
    </location>
</feature>
<dbReference type="PANTHER" id="PTHR43355">
    <property type="entry name" value="FLAVIN REDUCTASE (NADPH)"/>
    <property type="match status" value="1"/>
</dbReference>
<dbReference type="PANTHER" id="PTHR43355:SF2">
    <property type="entry name" value="FLAVIN REDUCTASE (NADPH)"/>
    <property type="match status" value="1"/>
</dbReference>
<name>A0A7W8GGY8_9DEIO</name>
<proteinExistence type="predicted"/>
<dbReference type="GO" id="GO:0016646">
    <property type="term" value="F:oxidoreductase activity, acting on the CH-NH group of donors, NAD or NADP as acceptor"/>
    <property type="evidence" value="ECO:0007669"/>
    <property type="project" value="TreeGrafter"/>
</dbReference>
<dbReference type="EMBL" id="JACHFN010000012">
    <property type="protein sequence ID" value="MBB5235440.1"/>
    <property type="molecule type" value="Genomic_DNA"/>
</dbReference>
<dbReference type="Pfam" id="PF13460">
    <property type="entry name" value="NAD_binding_10"/>
    <property type="match status" value="1"/>
</dbReference>
<dbReference type="Gene3D" id="3.40.50.720">
    <property type="entry name" value="NAD(P)-binding Rossmann-like Domain"/>
    <property type="match status" value="1"/>
</dbReference>
<evidence type="ECO:0000259" key="1">
    <source>
        <dbReference type="Pfam" id="PF13460"/>
    </source>
</evidence>
<evidence type="ECO:0000313" key="2">
    <source>
        <dbReference type="EMBL" id="MBB5235440.1"/>
    </source>
</evidence>
<gene>
    <name evidence="2" type="ORF">HNQ09_002897</name>
</gene>
<reference evidence="2 3" key="1">
    <citation type="submission" date="2020-08" db="EMBL/GenBank/DDBJ databases">
        <title>Genomic Encyclopedia of Type Strains, Phase IV (KMG-IV): sequencing the most valuable type-strain genomes for metagenomic binning, comparative biology and taxonomic classification.</title>
        <authorList>
            <person name="Goeker M."/>
        </authorList>
    </citation>
    <scope>NUCLEOTIDE SEQUENCE [LARGE SCALE GENOMIC DNA]</scope>
    <source>
        <strain evidence="2 3">DSM 101791</strain>
    </source>
</reference>
<dbReference type="SUPFAM" id="SSF51735">
    <property type="entry name" value="NAD(P)-binding Rossmann-fold domains"/>
    <property type="match status" value="1"/>
</dbReference>
<dbReference type="CDD" id="cd05244">
    <property type="entry name" value="BVR-B_like_SDR_a"/>
    <property type="match status" value="1"/>
</dbReference>
<accession>A0A7W8GGY8</accession>